<name>A0A9D1XRY6_9BACT</name>
<accession>A0A9D1XRY6</accession>
<evidence type="ECO:0000256" key="1">
    <source>
        <dbReference type="SAM" id="SignalP"/>
    </source>
</evidence>
<evidence type="ECO:0008006" key="4">
    <source>
        <dbReference type="Google" id="ProtNLM"/>
    </source>
</evidence>
<comment type="caution">
    <text evidence="2">The sequence shown here is derived from an EMBL/GenBank/DDBJ whole genome shotgun (WGS) entry which is preliminary data.</text>
</comment>
<dbReference type="Proteomes" id="UP000823847">
    <property type="component" value="Unassembled WGS sequence"/>
</dbReference>
<dbReference type="SUPFAM" id="SSF56601">
    <property type="entry name" value="beta-lactamase/transpeptidase-like"/>
    <property type="match status" value="1"/>
</dbReference>
<gene>
    <name evidence="2" type="ORF">H9848_08025</name>
</gene>
<proteinExistence type="predicted"/>
<reference evidence="2" key="1">
    <citation type="journal article" date="2021" name="PeerJ">
        <title>Extensive microbial diversity within the chicken gut microbiome revealed by metagenomics and culture.</title>
        <authorList>
            <person name="Gilroy R."/>
            <person name="Ravi A."/>
            <person name="Getino M."/>
            <person name="Pursley I."/>
            <person name="Horton D.L."/>
            <person name="Alikhan N.F."/>
            <person name="Baker D."/>
            <person name="Gharbi K."/>
            <person name="Hall N."/>
            <person name="Watson M."/>
            <person name="Adriaenssens E.M."/>
            <person name="Foster-Nyarko E."/>
            <person name="Jarju S."/>
            <person name="Secka A."/>
            <person name="Antonio M."/>
            <person name="Oren A."/>
            <person name="Chaudhuri R.R."/>
            <person name="La Ragione R."/>
            <person name="Hildebrand F."/>
            <person name="Pallen M.J."/>
        </authorList>
    </citation>
    <scope>NUCLEOTIDE SEQUENCE</scope>
    <source>
        <strain evidence="2">ChiHecec2B26-12326</strain>
    </source>
</reference>
<dbReference type="Gene3D" id="3.30.450.330">
    <property type="match status" value="1"/>
</dbReference>
<feature type="signal peptide" evidence="1">
    <location>
        <begin position="1"/>
        <end position="19"/>
    </location>
</feature>
<feature type="chain" id="PRO_5038613246" description="Penicillin-binding protein transpeptidase domain-containing protein" evidence="1">
    <location>
        <begin position="20"/>
        <end position="267"/>
    </location>
</feature>
<dbReference type="AlphaFoldDB" id="A0A9D1XRY6"/>
<keyword evidence="1" id="KW-0732">Signal</keyword>
<dbReference type="PROSITE" id="PS51257">
    <property type="entry name" value="PROKAR_LIPOPROTEIN"/>
    <property type="match status" value="1"/>
</dbReference>
<evidence type="ECO:0000313" key="3">
    <source>
        <dbReference type="Proteomes" id="UP000823847"/>
    </source>
</evidence>
<organism evidence="2 3">
    <name type="scientific">Candidatus Parabacteroides intestinigallinarum</name>
    <dbReference type="NCBI Taxonomy" id="2838722"/>
    <lineage>
        <taxon>Bacteria</taxon>
        <taxon>Pseudomonadati</taxon>
        <taxon>Bacteroidota</taxon>
        <taxon>Bacteroidia</taxon>
        <taxon>Bacteroidales</taxon>
        <taxon>Tannerellaceae</taxon>
        <taxon>Parabacteroides</taxon>
    </lineage>
</organism>
<reference evidence="2" key="2">
    <citation type="submission" date="2021-04" db="EMBL/GenBank/DDBJ databases">
        <authorList>
            <person name="Gilroy R."/>
        </authorList>
    </citation>
    <scope>NUCLEOTIDE SEQUENCE</scope>
    <source>
        <strain evidence="2">ChiHecec2B26-12326</strain>
    </source>
</reference>
<evidence type="ECO:0000313" key="2">
    <source>
        <dbReference type="EMBL" id="HIX86538.1"/>
    </source>
</evidence>
<dbReference type="Gene3D" id="3.40.710.10">
    <property type="entry name" value="DD-peptidase/beta-lactamase superfamily"/>
    <property type="match status" value="2"/>
</dbReference>
<dbReference type="EMBL" id="DXEN01000060">
    <property type="protein sequence ID" value="HIX86538.1"/>
    <property type="molecule type" value="Genomic_DNA"/>
</dbReference>
<dbReference type="InterPro" id="IPR012338">
    <property type="entry name" value="Beta-lactam/transpept-like"/>
</dbReference>
<sequence>MKLFNFIILLFLLFSSCHHQPDYPSISQTSLSKELIETKADSGLVILLKDNEVVAQINLIWEGGVYKEGNAQTFQIKRDMGTLLSPIYWMEALPPISLQDTVDVGNGIYINKEGKEIRDHNADRGGYGVITAEQVIAFDSKVGITKLMERYGIQPARYSPLEVVEYYNRIAMGDTTLCPGGVMRDIQSVLSKVIAEGTGRNLYREDLPIAGKTGYSEKNVSACVYLSHGNSIYTCLVIISNPKGGYPSGGTMCGDVIKGIINGLSVE</sequence>
<protein>
    <recommendedName>
        <fullName evidence="4">Penicillin-binding protein transpeptidase domain-containing protein</fullName>
    </recommendedName>
</protein>